<dbReference type="Pfam" id="PF01757">
    <property type="entry name" value="Acyl_transf_3"/>
    <property type="match status" value="1"/>
</dbReference>
<reference evidence="4" key="1">
    <citation type="submission" date="2016-11" db="EMBL/GenBank/DDBJ databases">
        <authorList>
            <person name="Varghese N."/>
            <person name="Submissions S."/>
        </authorList>
    </citation>
    <scope>NUCLEOTIDE SEQUENCE [LARGE SCALE GENOMIC DNA]</scope>
    <source>
        <strain evidence="4">DSM 100564</strain>
    </source>
</reference>
<keyword evidence="4" id="KW-1185">Reference proteome</keyword>
<protein>
    <submittedName>
        <fullName evidence="3">Peptidoglycan/LPS O-acetylase OafA/YrhL, contains acyltransferase and SGNH-hydrolase domains</fullName>
    </submittedName>
</protein>
<feature type="transmembrane region" description="Helical" evidence="1">
    <location>
        <begin position="317"/>
        <end position="335"/>
    </location>
</feature>
<feature type="transmembrane region" description="Helical" evidence="1">
    <location>
        <begin position="278"/>
        <end position="297"/>
    </location>
</feature>
<dbReference type="STRING" id="1470563.SAMN05444000_12911"/>
<keyword evidence="1" id="KW-0812">Transmembrane</keyword>
<keyword evidence="3" id="KW-0808">Transferase</keyword>
<keyword evidence="1" id="KW-0472">Membrane</keyword>
<dbReference type="InterPro" id="IPR050879">
    <property type="entry name" value="Acyltransferase_3"/>
</dbReference>
<dbReference type="PANTHER" id="PTHR23028:SF53">
    <property type="entry name" value="ACYL_TRANSF_3 DOMAIN-CONTAINING PROTEIN"/>
    <property type="match status" value="1"/>
</dbReference>
<organism evidence="3 4">
    <name type="scientific">Shimia gijangensis</name>
    <dbReference type="NCBI Taxonomy" id="1470563"/>
    <lineage>
        <taxon>Bacteria</taxon>
        <taxon>Pseudomonadati</taxon>
        <taxon>Pseudomonadota</taxon>
        <taxon>Alphaproteobacteria</taxon>
        <taxon>Rhodobacterales</taxon>
        <taxon>Roseobacteraceae</taxon>
    </lineage>
</organism>
<gene>
    <name evidence="3" type="ORF">SAMN05444000_12911</name>
</gene>
<accession>A0A1M6SEM8</accession>
<feature type="transmembrane region" description="Helical" evidence="1">
    <location>
        <begin position="31"/>
        <end position="51"/>
    </location>
</feature>
<feature type="transmembrane region" description="Helical" evidence="1">
    <location>
        <begin position="7"/>
        <end position="25"/>
    </location>
</feature>
<feature type="transmembrane region" description="Helical" evidence="1">
    <location>
        <begin position="161"/>
        <end position="183"/>
    </location>
</feature>
<dbReference type="GO" id="GO:0016787">
    <property type="term" value="F:hydrolase activity"/>
    <property type="evidence" value="ECO:0007669"/>
    <property type="project" value="UniProtKB-KW"/>
</dbReference>
<feature type="domain" description="Acyltransferase 3" evidence="2">
    <location>
        <begin position="5"/>
        <end position="325"/>
    </location>
</feature>
<dbReference type="GO" id="GO:0016020">
    <property type="term" value="C:membrane"/>
    <property type="evidence" value="ECO:0007669"/>
    <property type="project" value="TreeGrafter"/>
</dbReference>
<dbReference type="GO" id="GO:0016747">
    <property type="term" value="F:acyltransferase activity, transferring groups other than amino-acyl groups"/>
    <property type="evidence" value="ECO:0007669"/>
    <property type="project" value="InterPro"/>
</dbReference>
<feature type="transmembrane region" description="Helical" evidence="1">
    <location>
        <begin position="72"/>
        <end position="91"/>
    </location>
</feature>
<dbReference type="InterPro" id="IPR002656">
    <property type="entry name" value="Acyl_transf_3_dom"/>
</dbReference>
<dbReference type="OrthoDB" id="9796461at2"/>
<feature type="transmembrane region" description="Helical" evidence="1">
    <location>
        <begin position="228"/>
        <end position="247"/>
    </location>
</feature>
<evidence type="ECO:0000313" key="4">
    <source>
        <dbReference type="Proteomes" id="UP000183982"/>
    </source>
</evidence>
<keyword evidence="3" id="KW-0378">Hydrolase</keyword>
<feature type="transmembrane region" description="Helical" evidence="1">
    <location>
        <begin position="134"/>
        <end position="155"/>
    </location>
</feature>
<feature type="transmembrane region" description="Helical" evidence="1">
    <location>
        <begin position="253"/>
        <end position="269"/>
    </location>
</feature>
<dbReference type="RefSeq" id="WP_073256363.1">
    <property type="nucleotide sequence ID" value="NZ_FQZQ01000029.1"/>
</dbReference>
<proteinExistence type="predicted"/>
<evidence type="ECO:0000256" key="1">
    <source>
        <dbReference type="SAM" id="Phobius"/>
    </source>
</evidence>
<feature type="transmembrane region" description="Helical" evidence="1">
    <location>
        <begin position="347"/>
        <end position="368"/>
    </location>
</feature>
<name>A0A1M6SEM8_9RHOB</name>
<dbReference type="Proteomes" id="UP000183982">
    <property type="component" value="Unassembled WGS sequence"/>
</dbReference>
<keyword evidence="1" id="KW-1133">Transmembrane helix</keyword>
<evidence type="ECO:0000313" key="3">
    <source>
        <dbReference type="EMBL" id="SHK43135.1"/>
    </source>
</evidence>
<keyword evidence="3" id="KW-0012">Acyltransferase</keyword>
<dbReference type="GO" id="GO:0009103">
    <property type="term" value="P:lipopolysaccharide biosynthetic process"/>
    <property type="evidence" value="ECO:0007669"/>
    <property type="project" value="TreeGrafter"/>
</dbReference>
<sequence>MKYRKEIDGLRAVAVVPVLLFHAQIPGFDGGYVGVDIFFVISGFLITTIIVSEIEGKNFSLRNFYVRRALRLLPALFFMLLLCLPFSWFWMLPDDLENFGQSLIASVLFSNNILLTLTTGYWDLAAEFKPLLHTWSLAVEEQYYIVFPLALLLVWRWGHQILLPALVTTFVMSIILSVAPLFVPMSTKSEAAIFYLLPTRSWEILTGAIGAVVLRRNLFGIEDLNRTFPSYFGLALIFIGTLFPSHWGFPEGARIAFAVLGTILILLFARDRGYVKRFLSISALVSIGLISYSLYLFHQPLLAFFRVYVSEDPGSWLIIPLLCAFPMAYISYRFVEQPFRNARVIPTRIALTVFVTIGTGIVAFGYSLNSHQGFPSRIGTALSVENTVDYNKRANSYIGDKFPATEFKNVLVIGNSFGRDAINMLLETTPDVGLNLVYRNDIVGCIGDLHAYDLKQLYDDADILLYASSVTPRQGCVEGDLDIARANRKELYYLGTKHFGYNLNWVIRVESRERGNLQNKLISAVVSQEREMSSMIPEQYYISILDRIASDGMIPITDENGELLSPDRTHLTLAGARYLGSKVLSDTTLWDSLFVNKETDR</sequence>
<dbReference type="PANTHER" id="PTHR23028">
    <property type="entry name" value="ACETYLTRANSFERASE"/>
    <property type="match status" value="1"/>
</dbReference>
<dbReference type="EMBL" id="FQZQ01000029">
    <property type="protein sequence ID" value="SHK43135.1"/>
    <property type="molecule type" value="Genomic_DNA"/>
</dbReference>
<dbReference type="AlphaFoldDB" id="A0A1M6SEM8"/>
<evidence type="ECO:0000259" key="2">
    <source>
        <dbReference type="Pfam" id="PF01757"/>
    </source>
</evidence>